<dbReference type="InterPro" id="IPR018523">
    <property type="entry name" value="Isocitrate_lyase_ph_CS"/>
</dbReference>
<dbReference type="Pfam" id="PF13714">
    <property type="entry name" value="PEP_mutase"/>
    <property type="match status" value="1"/>
</dbReference>
<dbReference type="PANTHER" id="PTHR42905:SF15">
    <property type="entry name" value="PHOSPHONOMUTASE, PUTATIVE (AFU_ORTHOLOGUE AFUA_2G03820)-RELATED"/>
    <property type="match status" value="1"/>
</dbReference>
<evidence type="ECO:0000256" key="1">
    <source>
        <dbReference type="ARBA" id="ARBA00001050"/>
    </source>
</evidence>
<comment type="caution">
    <text evidence="2">The sequence shown here is derived from an EMBL/GenBank/DDBJ whole genome shotgun (WGS) entry which is preliminary data.</text>
</comment>
<dbReference type="VEuPathDB" id="FungiDB:HZS61_007992"/>
<dbReference type="VEuPathDB" id="FungiDB:FOMG_07615"/>
<dbReference type="InterPro" id="IPR040442">
    <property type="entry name" value="Pyrv_kinase-like_dom_sf"/>
</dbReference>
<dbReference type="VEuPathDB" id="FungiDB:FOC1_g10015781"/>
<dbReference type="AlphaFoldDB" id="A0A420NMB6"/>
<organism evidence="2 3">
    <name type="scientific">Fusarium oxysporum</name>
    <name type="common">Fusarium vascular wilt</name>
    <dbReference type="NCBI Taxonomy" id="5507"/>
    <lineage>
        <taxon>Eukaryota</taxon>
        <taxon>Fungi</taxon>
        <taxon>Dikarya</taxon>
        <taxon>Ascomycota</taxon>
        <taxon>Pezizomycotina</taxon>
        <taxon>Sordariomycetes</taxon>
        <taxon>Hypocreomycetidae</taxon>
        <taxon>Hypocreales</taxon>
        <taxon>Nectriaceae</taxon>
        <taxon>Fusarium</taxon>
        <taxon>Fusarium oxysporum species complex</taxon>
    </lineage>
</organism>
<evidence type="ECO:0000313" key="2">
    <source>
        <dbReference type="EMBL" id="RKK81427.1"/>
    </source>
</evidence>
<name>A0A420NMB6_FUSOX</name>
<dbReference type="EMBL" id="MRCX01000022">
    <property type="protein sequence ID" value="RKK81427.1"/>
    <property type="molecule type" value="Genomic_DNA"/>
</dbReference>
<dbReference type="Gene3D" id="3.20.20.60">
    <property type="entry name" value="Phosphoenolpyruvate-binding domains"/>
    <property type="match status" value="2"/>
</dbReference>
<dbReference type="VEuPathDB" id="FungiDB:FOC4_g10015044"/>
<reference evidence="2 3" key="1">
    <citation type="journal article" date="2018" name="Sci. Rep.">
        <title>Characterisation of pathogen-specific regions and novel effector candidates in Fusarium oxysporum f. sp. cepae.</title>
        <authorList>
            <person name="Armitage A.D."/>
            <person name="Taylor A."/>
            <person name="Sobczyk M.K."/>
            <person name="Baxter L."/>
            <person name="Greenfield B.P."/>
            <person name="Bates H.J."/>
            <person name="Wilson F."/>
            <person name="Jackson A.C."/>
            <person name="Ott S."/>
            <person name="Harrison R.J."/>
            <person name="Clarkson J.P."/>
        </authorList>
    </citation>
    <scope>NUCLEOTIDE SEQUENCE [LARGE SCALE GENOMIC DNA]</scope>
    <source>
        <strain evidence="2 3">Fo_A13</strain>
    </source>
</reference>
<dbReference type="PROSITE" id="PS00161">
    <property type="entry name" value="ISOCITRATE_LYASE"/>
    <property type="match status" value="1"/>
</dbReference>
<dbReference type="VEuPathDB" id="FungiDB:FOC4_g10008824"/>
<proteinExistence type="predicted"/>
<dbReference type="VEuPathDB" id="FungiDB:FOZG_10331"/>
<sequence>MSSQGEDVCTTITAGKLLRQRIEAGGFILAPGVHDGFSARIALEVGFDVLYMYSRSGVGALHIEDQVQTKRCGHLAGKVLVDLKEYLARIRAAVQARRRIGSDIVIIARTDSIQKHGYEEALARLRAARDAGADAAFPEGLRSVEEARRMIADLAPWPVLLNMVENSVTPKISAKEAKGLRFRMMIVPLATLAPAYTAIKAGLQKLKETGLADTELTPQDLFRVCGLDESMKIDEEAGASNFEGGVD</sequence>
<evidence type="ECO:0008006" key="4">
    <source>
        <dbReference type="Google" id="ProtNLM"/>
    </source>
</evidence>
<dbReference type="SUPFAM" id="SSF51621">
    <property type="entry name" value="Phosphoenolpyruvate/pyruvate domain"/>
    <property type="match status" value="1"/>
</dbReference>
<dbReference type="CDD" id="cd00377">
    <property type="entry name" value="ICL_PEPM"/>
    <property type="match status" value="1"/>
</dbReference>
<comment type="catalytic activity">
    <reaction evidence="1">
        <text>(2S,3R)-3-hydroxybutane-1,2,3-tricarboxylate = pyruvate + succinate</text>
        <dbReference type="Rhea" id="RHEA:16809"/>
        <dbReference type="ChEBI" id="CHEBI:15361"/>
        <dbReference type="ChEBI" id="CHEBI:30031"/>
        <dbReference type="ChEBI" id="CHEBI:57429"/>
        <dbReference type="EC" id="4.1.3.30"/>
    </reaction>
</comment>
<dbReference type="PANTHER" id="PTHR42905">
    <property type="entry name" value="PHOSPHOENOLPYRUVATE CARBOXYLASE"/>
    <property type="match status" value="1"/>
</dbReference>
<evidence type="ECO:0000313" key="3">
    <source>
        <dbReference type="Proteomes" id="UP000285084"/>
    </source>
</evidence>
<dbReference type="VEuPathDB" id="FungiDB:FOIG_00994"/>
<dbReference type="VEuPathDB" id="FungiDB:FOXG_00486"/>
<accession>A0A420NMB6</accession>
<dbReference type="InterPro" id="IPR015813">
    <property type="entry name" value="Pyrv/PenolPyrv_kinase-like_dom"/>
</dbReference>
<dbReference type="VEuPathDB" id="FungiDB:FOZG_01184"/>
<dbReference type="GO" id="GO:0046421">
    <property type="term" value="F:methylisocitrate lyase activity"/>
    <property type="evidence" value="ECO:0007669"/>
    <property type="project" value="UniProtKB-EC"/>
</dbReference>
<dbReference type="VEuPathDB" id="FungiDB:FOIG_09168"/>
<dbReference type="Proteomes" id="UP000285084">
    <property type="component" value="Unassembled WGS sequence"/>
</dbReference>
<gene>
    <name evidence="2" type="ORF">BFJ69_g3707</name>
</gene>
<protein>
    <recommendedName>
        <fullName evidence="4">Methylisocitrate lyase</fullName>
    </recommendedName>
</protein>
<dbReference type="InterPro" id="IPR039556">
    <property type="entry name" value="ICL/PEPM"/>
</dbReference>